<dbReference type="GeneID" id="13795567"/>
<keyword evidence="2" id="KW-1185">Reference proteome</keyword>
<dbReference type="RefSeq" id="WP_015019174.1">
    <property type="nucleotide sequence ID" value="NC_018719.1"/>
</dbReference>
<gene>
    <name evidence="1" type="ordered locus">Ngar_c17040</name>
</gene>
<dbReference type="Proteomes" id="UP000008037">
    <property type="component" value="Chromosome"/>
</dbReference>
<reference evidence="1 2" key="1">
    <citation type="journal article" date="2012" name="Environ. Microbiol.">
        <title>The genome of the ammonia-oxidizing Candidatus Nitrososphaera gargensis: insights into metabolic versatility and environmental adaptations.</title>
        <authorList>
            <person name="Spang A."/>
            <person name="Poehlein A."/>
            <person name="Offre P."/>
            <person name="Zumbragel S."/>
            <person name="Haider S."/>
            <person name="Rychlik N."/>
            <person name="Nowka B."/>
            <person name="Schmeisser C."/>
            <person name="Lebedeva E.V."/>
            <person name="Rattei T."/>
            <person name="Bohm C."/>
            <person name="Schmid M."/>
            <person name="Galushko A."/>
            <person name="Hatzenpichler R."/>
            <person name="Weinmaier T."/>
            <person name="Daniel R."/>
            <person name="Schleper C."/>
            <person name="Spieck E."/>
            <person name="Streit W."/>
            <person name="Wagner M."/>
        </authorList>
    </citation>
    <scope>NUCLEOTIDE SEQUENCE [LARGE SCALE GENOMIC DNA]</scope>
    <source>
        <strain evidence="2">Ga9.2</strain>
    </source>
</reference>
<dbReference type="KEGG" id="nga:Ngar_c17040"/>
<sequence length="71" mass="7912">MSIDGLWFKSETVIFQATKGSPSLRSTVPQDVVDFLQLQPGDVLEWLANIKDNKVTVIVRKKKPADKLTAV</sequence>
<dbReference type="BioCyc" id="CNIT1237085:G1324-1702-MONOMER"/>
<organism evidence="1 2">
    <name type="scientific">Nitrososphaera gargensis (strain Ga9.2)</name>
    <dbReference type="NCBI Taxonomy" id="1237085"/>
    <lineage>
        <taxon>Archaea</taxon>
        <taxon>Nitrososphaerota</taxon>
        <taxon>Nitrososphaeria</taxon>
        <taxon>Nitrososphaerales</taxon>
        <taxon>Nitrososphaeraceae</taxon>
        <taxon>Nitrososphaera</taxon>
    </lineage>
</organism>
<protein>
    <recommendedName>
        <fullName evidence="3">SpoVT-AbrB domain-containing protein</fullName>
    </recommendedName>
</protein>
<dbReference type="AlphaFoldDB" id="K0IK21"/>
<evidence type="ECO:0000313" key="2">
    <source>
        <dbReference type="Proteomes" id="UP000008037"/>
    </source>
</evidence>
<proteinExistence type="predicted"/>
<accession>K0IK21</accession>
<dbReference type="OrthoDB" id="383708at2157"/>
<evidence type="ECO:0008006" key="3">
    <source>
        <dbReference type="Google" id="ProtNLM"/>
    </source>
</evidence>
<evidence type="ECO:0000313" key="1">
    <source>
        <dbReference type="EMBL" id="AFU58637.1"/>
    </source>
</evidence>
<name>K0IK21_NITGG</name>
<dbReference type="EMBL" id="CP002408">
    <property type="protein sequence ID" value="AFU58637.1"/>
    <property type="molecule type" value="Genomic_DNA"/>
</dbReference>
<dbReference type="InParanoid" id="K0IK21"/>
<dbReference type="HOGENOM" id="CLU_2730543_0_0_2"/>